<reference evidence="2" key="7">
    <citation type="journal article" date="2005" name="Science">
        <title>The Transcriptional Landscape of the Mammalian Genome.</title>
        <authorList>
            <consortium name="The FANTOM Consortium"/>
            <consortium name="Riken Genome Exploration Research Group and Genome Science Group (Genome Network Project Core Group)"/>
        </authorList>
    </citation>
    <scope>NUCLEOTIDE SEQUENCE</scope>
    <source>
        <strain evidence="2">C57BL/6J</strain>
        <tissue evidence="2">Spinal ganglion</tissue>
    </source>
</reference>
<feature type="compositionally biased region" description="Low complexity" evidence="1">
    <location>
        <begin position="24"/>
        <end position="35"/>
    </location>
</feature>
<feature type="compositionally biased region" description="Polar residues" evidence="1">
    <location>
        <begin position="180"/>
        <end position="189"/>
    </location>
</feature>
<reference evidence="2" key="3">
    <citation type="journal article" date="2000" name="Genome Res.">
        <title>RIKEN integrated sequence analysis (RISA) system--384-format sequencing pipeline with 384 multicapillary sequencer.</title>
        <authorList>
            <person name="Shibata K."/>
            <person name="Itoh M."/>
            <person name="Aizawa K."/>
            <person name="Nagaoka S."/>
            <person name="Sasaki N."/>
            <person name="Carninci P."/>
            <person name="Konno H."/>
            <person name="Akiyama J."/>
            <person name="Nishi K."/>
            <person name="Kitsunai T."/>
            <person name="Tashiro H."/>
            <person name="Itoh M."/>
            <person name="Sumi N."/>
            <person name="Ishii Y."/>
            <person name="Nakamura S."/>
            <person name="Hazama M."/>
            <person name="Nishine T."/>
            <person name="Harada A."/>
            <person name="Yamamoto R."/>
            <person name="Matsumoto H."/>
            <person name="Sakaguchi S."/>
            <person name="Ikegami T."/>
            <person name="Kashiwagi K."/>
            <person name="Fujiwake S."/>
            <person name="Inoue K."/>
            <person name="Togawa Y."/>
            <person name="Izawa M."/>
            <person name="Ohara E."/>
            <person name="Watahiki M."/>
            <person name="Yoneda Y."/>
            <person name="Ishikawa T."/>
            <person name="Ozawa K."/>
            <person name="Tanaka T."/>
            <person name="Matsuura S."/>
            <person name="Kawai J."/>
            <person name="Okazaki Y."/>
            <person name="Muramatsu M."/>
            <person name="Inoue Y."/>
            <person name="Kira A."/>
            <person name="Hayashizaki Y."/>
        </authorList>
    </citation>
    <scope>NUCLEOTIDE SEQUENCE</scope>
    <source>
        <strain evidence="2">C57BL/6J</strain>
        <tissue evidence="2">Spinal ganglion</tissue>
    </source>
</reference>
<reference evidence="2" key="8">
    <citation type="journal article" date="2005" name="Science">
        <title>Antisense Transcription in the Mammalian Transcriptome.</title>
        <authorList>
            <consortium name="RIKEN Genome Exploration Research Group and Genome Science Group (Genome Network Project Core Group) and the FANTOM Consortium"/>
        </authorList>
    </citation>
    <scope>NUCLEOTIDE SEQUENCE</scope>
    <source>
        <strain evidence="2">C57BL/6J</strain>
        <tissue evidence="2">Spinal ganglion</tissue>
    </source>
</reference>
<evidence type="ECO:0000313" key="2">
    <source>
        <dbReference type="EMBL" id="BAC39094.1"/>
    </source>
</evidence>
<accession>Q8BJG5</accession>
<dbReference type="PeptideAtlas" id="Q8BJG5"/>
<feature type="region of interest" description="Disordered" evidence="1">
    <location>
        <begin position="1"/>
        <end position="46"/>
    </location>
</feature>
<reference evidence="2" key="2">
    <citation type="journal article" date="2000" name="Genome Res.">
        <title>Normalization and subtraction of cap-trapper-selected cDNAs to prepare full-length cDNA libraries for rapid discovery of new genes.</title>
        <authorList>
            <person name="Carninci P."/>
            <person name="Shibata Y."/>
            <person name="Hayatsu N."/>
            <person name="Sugahara Y."/>
            <person name="Shibata K."/>
            <person name="Itoh M."/>
            <person name="Konno H."/>
            <person name="Okazaki Y."/>
            <person name="Muramatsu M."/>
            <person name="Hayashizaki Y."/>
        </authorList>
    </citation>
    <scope>NUCLEOTIDE SEQUENCE</scope>
    <source>
        <strain evidence="2">C57BL/6J</strain>
        <tissue evidence="2">Spinal ganglion</tissue>
    </source>
</reference>
<dbReference type="MGI" id="MGI:1914487">
    <property type="gene designation" value="Cul4a"/>
</dbReference>
<evidence type="ECO:0000256" key="1">
    <source>
        <dbReference type="SAM" id="MobiDB-lite"/>
    </source>
</evidence>
<reference evidence="2" key="6">
    <citation type="submission" date="2002-04" db="EMBL/GenBank/DDBJ databases">
        <authorList>
            <person name="Adachi J."/>
            <person name="Aizawa K."/>
            <person name="Akimura T."/>
            <person name="Arakawa T."/>
            <person name="Bono H."/>
            <person name="Carninci P."/>
            <person name="Fukuda S."/>
            <person name="Furuno M."/>
            <person name="Hanagaki T."/>
            <person name="Hara A."/>
            <person name="Hashizume W."/>
            <person name="Hayashida K."/>
            <person name="Hayatsu N."/>
            <person name="Hiramoto K."/>
            <person name="Hiraoka T."/>
            <person name="Hirozane T."/>
            <person name="Hori F."/>
            <person name="Imotani K."/>
            <person name="Ishii Y."/>
            <person name="Itoh M."/>
            <person name="Kagawa I."/>
            <person name="Kasukawa T."/>
            <person name="Katoh H."/>
            <person name="Kawai J."/>
            <person name="Kojima Y."/>
            <person name="Kondo S."/>
            <person name="Konno H."/>
            <person name="Kouda M."/>
            <person name="Koya S."/>
            <person name="Kurihara C."/>
            <person name="Matsuyama T."/>
            <person name="Miyazaki A."/>
            <person name="Murata M."/>
            <person name="Nakamura M."/>
            <person name="Nishi K."/>
            <person name="Nomura K."/>
            <person name="Numazaki R."/>
            <person name="Ohno M."/>
            <person name="Ohsato N."/>
            <person name="Okazaki Y."/>
            <person name="Saito R."/>
            <person name="Saitoh H."/>
            <person name="Sakai C."/>
            <person name="Sakai K."/>
            <person name="Sakazume N."/>
            <person name="Sano H."/>
            <person name="Sasaki D."/>
            <person name="Shibata K."/>
            <person name="Shinagawa A."/>
            <person name="Shiraki T."/>
            <person name="Sogabe Y."/>
            <person name="Tagami M."/>
            <person name="Tagawa A."/>
            <person name="Takahashi F."/>
            <person name="Takaku-Akahira S."/>
            <person name="Takeda Y."/>
            <person name="Tanaka T."/>
            <person name="Tomaru A."/>
            <person name="Toya T."/>
            <person name="Yasunishi A."/>
            <person name="Muramatsu M."/>
            <person name="Hayashizaki Y."/>
        </authorList>
    </citation>
    <scope>NUCLEOTIDE SEQUENCE</scope>
    <source>
        <strain evidence="2">C57BL/6J</strain>
        <tissue evidence="2">Spinal ganglion</tissue>
    </source>
</reference>
<feature type="region of interest" description="Disordered" evidence="1">
    <location>
        <begin position="163"/>
        <end position="189"/>
    </location>
</feature>
<evidence type="ECO:0000313" key="3">
    <source>
        <dbReference type="MGI" id="MGI:1914487"/>
    </source>
</evidence>
<dbReference type="EMBL" id="AK084008">
    <property type="protein sequence ID" value="BAC39094.1"/>
    <property type="molecule type" value="mRNA"/>
</dbReference>
<feature type="non-terminal residue" evidence="2">
    <location>
        <position position="1"/>
    </location>
</feature>
<proteinExistence type="evidence at transcript level"/>
<name>Q8BJG5_MOUSE</name>
<reference evidence="2" key="1">
    <citation type="journal article" date="1999" name="Methods Enzymol.">
        <title>High-efficiency full-length cDNA cloning.</title>
        <authorList>
            <person name="Carninci P."/>
            <person name="Hayashizaki Y."/>
        </authorList>
    </citation>
    <scope>NUCLEOTIDE SEQUENCE</scope>
    <source>
        <strain evidence="2">C57BL/6J</strain>
        <tissue evidence="2">Spinal ganglion</tissue>
    </source>
</reference>
<dbReference type="AlphaFoldDB" id="Q8BJG5"/>
<sequence>SGPAMADEGPRKGSVSALMGRTNGLTKPAALAGGPAKPGGTGGSRKLVIKNFRGGCAPVRSERGGRRVARSDRASWGCPAGPVPAPRPAWFPHCPVSAPQPDLSLHLTLRHVPAPQLAPIPHLLASPAGPCLGAPACAVPARPLTLSAPQTGRGCLTTTLRTRGGSFTKRSRPSRAAHPSGTTWRSCTR</sequence>
<reference evidence="2" key="5">
    <citation type="journal article" date="2002" name="Nature">
        <title>Analysis of the mouse transcriptome based on functional annotation of 60,770 full-length cDNAs.</title>
        <authorList>
            <consortium name="The FANTOM Consortium and the RIKEN Genome Exploration Research Group Phase I and II Team"/>
        </authorList>
    </citation>
    <scope>NUCLEOTIDE SEQUENCE</scope>
    <source>
        <strain evidence="2">C57BL/6J</strain>
        <tissue evidence="2">Spinal ganglion</tissue>
    </source>
</reference>
<reference evidence="2" key="4">
    <citation type="journal article" date="2001" name="Nature">
        <title>Functional annotation of a full-length mouse cDNA collection.</title>
        <authorList>
            <consortium name="The RIKEN Genome Exploration Research Group Phase II Team and the FANTOM Consortium"/>
        </authorList>
    </citation>
    <scope>NUCLEOTIDE SEQUENCE</scope>
    <source>
        <strain evidence="2">C57BL/6J</strain>
        <tissue evidence="2">Spinal ganglion</tissue>
    </source>
</reference>
<gene>
    <name evidence="3" type="primary">Cul4a</name>
</gene>
<protein>
    <submittedName>
        <fullName evidence="2">Uncharacterized protein</fullName>
    </submittedName>
</protein>
<organism evidence="2">
    <name type="scientific">Mus musculus</name>
    <name type="common">Mouse</name>
    <dbReference type="NCBI Taxonomy" id="10090"/>
    <lineage>
        <taxon>Eukaryota</taxon>
        <taxon>Metazoa</taxon>
        <taxon>Chordata</taxon>
        <taxon>Craniata</taxon>
        <taxon>Vertebrata</taxon>
        <taxon>Euteleostomi</taxon>
        <taxon>Mammalia</taxon>
        <taxon>Eutheria</taxon>
        <taxon>Euarchontoglires</taxon>
        <taxon>Glires</taxon>
        <taxon>Rodentia</taxon>
        <taxon>Myomorpha</taxon>
        <taxon>Muroidea</taxon>
        <taxon>Muridae</taxon>
        <taxon>Murinae</taxon>
        <taxon>Mus</taxon>
        <taxon>Mus</taxon>
    </lineage>
</organism>
<dbReference type="AGR" id="MGI:1914487"/>